<keyword evidence="4" id="KW-1185">Reference proteome</keyword>
<keyword evidence="1" id="KW-0863">Zinc-finger</keyword>
<sequence length="277" mass="30576">MAKMTRTWWGEKFLNVLAISMDSGRLGRGRAYSGPNRLLSFAIDGPLAKATVRGNVNPYFGVTKEPRYQVEVKLKPLSPKDWGKLIEAISQNAACLSQLLLNEMPAAIESVFARQNLHLLPQRSSDLISTCSCPDYASPCKHVAGVYYKLASLLDRDPMLLFQLRGMDPVRLQEKLADSPLGKALLEQRGETGQALEYHAHRYPEPQQQPLAVTSLKAFWQGQTALPLVEASGKAATPAVLVKKGGDYPAFWQRDNSFIGAMEALYTSVTDKNKAVL</sequence>
<dbReference type="PANTHER" id="PTHR38133">
    <property type="entry name" value="SLR1429 PROTEIN"/>
    <property type="match status" value="1"/>
</dbReference>
<accession>A0ABU6CWZ7</accession>
<dbReference type="EMBL" id="JAYMYJ010000094">
    <property type="protein sequence ID" value="MEB4591357.1"/>
    <property type="molecule type" value="Genomic_DNA"/>
</dbReference>
<dbReference type="Proteomes" id="UP001308005">
    <property type="component" value="Unassembled WGS sequence"/>
</dbReference>
<proteinExistence type="predicted"/>
<dbReference type="InterPro" id="IPR007527">
    <property type="entry name" value="Znf_SWIM"/>
</dbReference>
<evidence type="ECO:0000259" key="2">
    <source>
        <dbReference type="PROSITE" id="PS50966"/>
    </source>
</evidence>
<gene>
    <name evidence="3" type="ORF">VSS37_10235</name>
</gene>
<dbReference type="RefSeq" id="WP_324694901.1">
    <property type="nucleotide sequence ID" value="NZ_JAYMYJ010000094.1"/>
</dbReference>
<evidence type="ECO:0000313" key="4">
    <source>
        <dbReference type="Proteomes" id="UP001308005"/>
    </source>
</evidence>
<feature type="domain" description="SWIM-type" evidence="2">
    <location>
        <begin position="116"/>
        <end position="151"/>
    </location>
</feature>
<dbReference type="PANTHER" id="PTHR38133:SF1">
    <property type="entry name" value="SLR1429 PROTEIN"/>
    <property type="match status" value="1"/>
</dbReference>
<reference evidence="4" key="1">
    <citation type="submission" date="2023-07" db="EMBL/GenBank/DDBJ databases">
        <title>The carbon used by Thiothrix.</title>
        <authorList>
            <person name="Chen L."/>
        </authorList>
    </citation>
    <scope>NUCLEOTIDE SEQUENCE [LARGE SCALE GENOMIC DNA]</scope>
</reference>
<name>A0ABU6CWZ7_9GAMM</name>
<dbReference type="PROSITE" id="PS50966">
    <property type="entry name" value="ZF_SWIM"/>
    <property type="match status" value="1"/>
</dbReference>
<keyword evidence="1" id="KW-0479">Metal-binding</keyword>
<comment type="caution">
    <text evidence="3">The sequence shown here is derived from an EMBL/GenBank/DDBJ whole genome shotgun (WGS) entry which is preliminary data.</text>
</comment>
<evidence type="ECO:0000313" key="3">
    <source>
        <dbReference type="EMBL" id="MEB4591357.1"/>
    </source>
</evidence>
<organism evidence="3 4">
    <name type="scientific">Candidatus Thiothrix phosphatis</name>
    <dbReference type="NCBI Taxonomy" id="3112415"/>
    <lineage>
        <taxon>Bacteria</taxon>
        <taxon>Pseudomonadati</taxon>
        <taxon>Pseudomonadota</taxon>
        <taxon>Gammaproteobacteria</taxon>
        <taxon>Thiotrichales</taxon>
        <taxon>Thiotrichaceae</taxon>
        <taxon>Thiothrix</taxon>
    </lineage>
</organism>
<evidence type="ECO:0000256" key="1">
    <source>
        <dbReference type="PROSITE-ProRule" id="PRU00325"/>
    </source>
</evidence>
<dbReference type="Pfam" id="PF04434">
    <property type="entry name" value="SWIM"/>
    <property type="match status" value="1"/>
</dbReference>
<protein>
    <submittedName>
        <fullName evidence="3">SWIM zinc finger family protein</fullName>
    </submittedName>
</protein>
<keyword evidence="1" id="KW-0862">Zinc</keyword>